<dbReference type="InterPro" id="IPR009097">
    <property type="entry name" value="Cyclic_Pdiesterase"/>
</dbReference>
<dbReference type="Proteomes" id="UP000199180">
    <property type="component" value="Unassembled WGS sequence"/>
</dbReference>
<keyword evidence="1" id="KW-0378">Hydrolase</keyword>
<sequence length="180" mass="20118">MARRPPSPFHFFAALPPPPVADQIATAWQRFGTGEPLRRDKLHLTLIPVAQSDLPPDRLQAAMQAAGDLIDLPAFPLTFDRLETWPQRGRQDHPLVLTCDAACQPAARLSRALRDALPADLRWPPRPFRPHVTLALGKGFPDPIALPMPITWQVRQLTLIQSLRGKGHHIALMSWPLADR</sequence>
<dbReference type="RefSeq" id="WP_090737784.1">
    <property type="nucleotide sequence ID" value="NZ_FOHO01000021.1"/>
</dbReference>
<gene>
    <name evidence="2" type="ORF">SAMN04489858_1219</name>
</gene>
<evidence type="ECO:0000313" key="2">
    <source>
        <dbReference type="EMBL" id="SEU04265.1"/>
    </source>
</evidence>
<dbReference type="EMBL" id="FOHO01000021">
    <property type="protein sequence ID" value="SEU04265.1"/>
    <property type="molecule type" value="Genomic_DNA"/>
</dbReference>
<accession>A0A1I0J581</accession>
<organism evidence="2 3">
    <name type="scientific">Paracoccus homiensis</name>
    <dbReference type="NCBI Taxonomy" id="364199"/>
    <lineage>
        <taxon>Bacteria</taxon>
        <taxon>Pseudomonadati</taxon>
        <taxon>Pseudomonadota</taxon>
        <taxon>Alphaproteobacteria</taxon>
        <taxon>Rhodobacterales</taxon>
        <taxon>Paracoccaceae</taxon>
        <taxon>Paracoccus</taxon>
    </lineage>
</organism>
<protein>
    <submittedName>
        <fullName evidence="2">2'-5' RNA ligase</fullName>
    </submittedName>
</protein>
<dbReference type="GO" id="GO:0008664">
    <property type="term" value="F:RNA 2',3'-cyclic 3'-phosphodiesterase activity"/>
    <property type="evidence" value="ECO:0007669"/>
    <property type="project" value="InterPro"/>
</dbReference>
<keyword evidence="2" id="KW-0436">Ligase</keyword>
<dbReference type="Pfam" id="PF13563">
    <property type="entry name" value="2_5_RNA_ligase2"/>
    <property type="match status" value="1"/>
</dbReference>
<dbReference type="STRING" id="364199.SAMN04489858_1219"/>
<evidence type="ECO:0000313" key="3">
    <source>
        <dbReference type="Proteomes" id="UP000199180"/>
    </source>
</evidence>
<dbReference type="GO" id="GO:0016874">
    <property type="term" value="F:ligase activity"/>
    <property type="evidence" value="ECO:0007669"/>
    <property type="project" value="UniProtKB-KW"/>
</dbReference>
<reference evidence="2 3" key="1">
    <citation type="submission" date="2016-10" db="EMBL/GenBank/DDBJ databases">
        <authorList>
            <person name="de Groot N.N."/>
        </authorList>
    </citation>
    <scope>NUCLEOTIDE SEQUENCE [LARGE SCALE GENOMIC DNA]</scope>
    <source>
        <strain evidence="2 3">DSM 17862</strain>
    </source>
</reference>
<dbReference type="Gene3D" id="3.90.1140.10">
    <property type="entry name" value="Cyclic phosphodiesterase"/>
    <property type="match status" value="1"/>
</dbReference>
<name>A0A1I0J581_9RHOB</name>
<dbReference type="GO" id="GO:0004113">
    <property type="term" value="F:2',3'-cyclic-nucleotide 3'-phosphodiesterase activity"/>
    <property type="evidence" value="ECO:0007669"/>
    <property type="project" value="InterPro"/>
</dbReference>
<evidence type="ECO:0000256" key="1">
    <source>
        <dbReference type="ARBA" id="ARBA00022801"/>
    </source>
</evidence>
<dbReference type="InterPro" id="IPR004175">
    <property type="entry name" value="RNA_CPDase"/>
</dbReference>
<dbReference type="OrthoDB" id="7770344at2"/>
<keyword evidence="3" id="KW-1185">Reference proteome</keyword>
<proteinExistence type="predicted"/>
<dbReference type="SUPFAM" id="SSF55144">
    <property type="entry name" value="LigT-like"/>
    <property type="match status" value="1"/>
</dbReference>
<dbReference type="PANTHER" id="PTHR35561">
    <property type="entry name" value="RNA 2',3'-CYCLIC PHOSPHODIESTERASE"/>
    <property type="match status" value="1"/>
</dbReference>
<dbReference type="PANTHER" id="PTHR35561:SF1">
    <property type="entry name" value="RNA 2',3'-CYCLIC PHOSPHODIESTERASE"/>
    <property type="match status" value="1"/>
</dbReference>
<dbReference type="AlphaFoldDB" id="A0A1I0J581"/>